<accession>A0AAD3SBK8</accession>
<organism evidence="1 2">
    <name type="scientific">Nepenthes gracilis</name>
    <name type="common">Slender pitcher plant</name>
    <dbReference type="NCBI Taxonomy" id="150966"/>
    <lineage>
        <taxon>Eukaryota</taxon>
        <taxon>Viridiplantae</taxon>
        <taxon>Streptophyta</taxon>
        <taxon>Embryophyta</taxon>
        <taxon>Tracheophyta</taxon>
        <taxon>Spermatophyta</taxon>
        <taxon>Magnoliopsida</taxon>
        <taxon>eudicotyledons</taxon>
        <taxon>Gunneridae</taxon>
        <taxon>Pentapetalae</taxon>
        <taxon>Caryophyllales</taxon>
        <taxon>Nepenthaceae</taxon>
        <taxon>Nepenthes</taxon>
    </lineage>
</organism>
<dbReference type="EMBL" id="BSYO01000007">
    <property type="protein sequence ID" value="GMH07667.1"/>
    <property type="molecule type" value="Genomic_DNA"/>
</dbReference>
<evidence type="ECO:0000313" key="2">
    <source>
        <dbReference type="Proteomes" id="UP001279734"/>
    </source>
</evidence>
<gene>
    <name evidence="1" type="ORF">Nepgr_009507</name>
</gene>
<reference evidence="1" key="1">
    <citation type="submission" date="2023-05" db="EMBL/GenBank/DDBJ databases">
        <title>Nepenthes gracilis genome sequencing.</title>
        <authorList>
            <person name="Fukushima K."/>
        </authorList>
    </citation>
    <scope>NUCLEOTIDE SEQUENCE</scope>
    <source>
        <strain evidence="1">SING2019-196</strain>
    </source>
</reference>
<protein>
    <submittedName>
        <fullName evidence="1">Uncharacterized protein</fullName>
    </submittedName>
</protein>
<name>A0AAD3SBK8_NEPGR</name>
<keyword evidence="2" id="KW-1185">Reference proteome</keyword>
<evidence type="ECO:0000313" key="1">
    <source>
        <dbReference type="EMBL" id="GMH07667.1"/>
    </source>
</evidence>
<dbReference type="AlphaFoldDB" id="A0AAD3SBK8"/>
<comment type="caution">
    <text evidence="1">The sequence shown here is derived from an EMBL/GenBank/DDBJ whole genome shotgun (WGS) entry which is preliminary data.</text>
</comment>
<dbReference type="Proteomes" id="UP001279734">
    <property type="component" value="Unassembled WGS sequence"/>
</dbReference>
<proteinExistence type="predicted"/>
<sequence>MALDEHEFNVVGDGADNTQETSVLAIEKEMDVLEFAGIIEADGAERTSEFIEPPRWMALGKSWSLWRFRKLQVHLLEYCLGRLLKTLLLSRMSAH</sequence>